<feature type="region of interest" description="Disordered" evidence="1">
    <location>
        <begin position="40"/>
        <end position="61"/>
    </location>
</feature>
<evidence type="ECO:0000313" key="3">
    <source>
        <dbReference type="Proteomes" id="UP001066276"/>
    </source>
</evidence>
<gene>
    <name evidence="2" type="ORF">NDU88_004905</name>
</gene>
<comment type="caution">
    <text evidence="2">The sequence shown here is derived from an EMBL/GenBank/DDBJ whole genome shotgun (WGS) entry which is preliminary data.</text>
</comment>
<keyword evidence="3" id="KW-1185">Reference proteome</keyword>
<reference evidence="2" key="1">
    <citation type="journal article" date="2022" name="bioRxiv">
        <title>Sequencing and chromosome-scale assembly of the giantPleurodeles waltlgenome.</title>
        <authorList>
            <person name="Brown T."/>
            <person name="Elewa A."/>
            <person name="Iarovenko S."/>
            <person name="Subramanian E."/>
            <person name="Araus A.J."/>
            <person name="Petzold A."/>
            <person name="Susuki M."/>
            <person name="Suzuki K.-i.T."/>
            <person name="Hayashi T."/>
            <person name="Toyoda A."/>
            <person name="Oliveira C."/>
            <person name="Osipova E."/>
            <person name="Leigh N.D."/>
            <person name="Simon A."/>
            <person name="Yun M.H."/>
        </authorList>
    </citation>
    <scope>NUCLEOTIDE SEQUENCE</scope>
    <source>
        <strain evidence="2">20211129_DDA</strain>
        <tissue evidence="2">Liver</tissue>
    </source>
</reference>
<protein>
    <submittedName>
        <fullName evidence="2">Uncharacterized protein</fullName>
    </submittedName>
</protein>
<accession>A0AAV7M7N6</accession>
<dbReference type="PROSITE" id="PS51257">
    <property type="entry name" value="PROKAR_LIPOPROTEIN"/>
    <property type="match status" value="1"/>
</dbReference>
<sequence>MSAQRKASSQPLLPPIGFSCSAPRVRCVVRGAIRKRPVPSFSPRLLAGTAPSTAAEKARGRLPQERVGVHHHHHHDCGVLCTWAVKHRNKLCWWH</sequence>
<organism evidence="2 3">
    <name type="scientific">Pleurodeles waltl</name>
    <name type="common">Iberian ribbed newt</name>
    <dbReference type="NCBI Taxonomy" id="8319"/>
    <lineage>
        <taxon>Eukaryota</taxon>
        <taxon>Metazoa</taxon>
        <taxon>Chordata</taxon>
        <taxon>Craniata</taxon>
        <taxon>Vertebrata</taxon>
        <taxon>Euteleostomi</taxon>
        <taxon>Amphibia</taxon>
        <taxon>Batrachia</taxon>
        <taxon>Caudata</taxon>
        <taxon>Salamandroidea</taxon>
        <taxon>Salamandridae</taxon>
        <taxon>Pleurodelinae</taxon>
        <taxon>Pleurodeles</taxon>
    </lineage>
</organism>
<evidence type="ECO:0000256" key="1">
    <source>
        <dbReference type="SAM" id="MobiDB-lite"/>
    </source>
</evidence>
<evidence type="ECO:0000313" key="2">
    <source>
        <dbReference type="EMBL" id="KAJ1099810.1"/>
    </source>
</evidence>
<dbReference type="Proteomes" id="UP001066276">
    <property type="component" value="Chromosome 10"/>
</dbReference>
<name>A0AAV7M7N6_PLEWA</name>
<proteinExistence type="predicted"/>
<dbReference type="AlphaFoldDB" id="A0AAV7M7N6"/>
<dbReference type="EMBL" id="JANPWB010000014">
    <property type="protein sequence ID" value="KAJ1099810.1"/>
    <property type="molecule type" value="Genomic_DNA"/>
</dbReference>